<dbReference type="PROSITE" id="PS00107">
    <property type="entry name" value="PROTEIN_KINASE_ATP"/>
    <property type="match status" value="1"/>
</dbReference>
<evidence type="ECO:0000256" key="3">
    <source>
        <dbReference type="ARBA" id="ARBA00022741"/>
    </source>
</evidence>
<accession>A0ABY7FWN4</accession>
<dbReference type="Gene3D" id="3.40.50.300">
    <property type="entry name" value="P-loop containing nucleotide triphosphate hydrolases"/>
    <property type="match status" value="1"/>
</dbReference>
<keyword evidence="2" id="KW-0808">Transferase</keyword>
<keyword evidence="3 5" id="KW-0547">Nucleotide-binding</keyword>
<keyword evidence="8" id="KW-1185">Reference proteome</keyword>
<comment type="similarity">
    <text evidence="1">Belongs to the protein kinase superfamily. TKL Ser/Thr protein kinase family. ROCO subfamily.</text>
</comment>
<evidence type="ECO:0000313" key="7">
    <source>
        <dbReference type="EMBL" id="WAR25554.1"/>
    </source>
</evidence>
<dbReference type="Pfam" id="PF00350">
    <property type="entry name" value="Dynamin_N"/>
    <property type="match status" value="1"/>
</dbReference>
<keyword evidence="4 5" id="KW-0067">ATP-binding</keyword>
<keyword evidence="2" id="KW-0418">Kinase</keyword>
<dbReference type="PROSITE" id="PS00108">
    <property type="entry name" value="PROTEIN_KINASE_ST"/>
    <property type="match status" value="1"/>
</dbReference>
<evidence type="ECO:0000256" key="1">
    <source>
        <dbReference type="ARBA" id="ARBA00008171"/>
    </source>
</evidence>
<evidence type="ECO:0000259" key="6">
    <source>
        <dbReference type="PROSITE" id="PS50011"/>
    </source>
</evidence>
<dbReference type="PANTHER" id="PTHR26392:SF92">
    <property type="entry name" value="PROTEIN KINASE DOMAIN-CONTAINING PROTEIN"/>
    <property type="match status" value="1"/>
</dbReference>
<name>A0ABY7FWN4_MYAAR</name>
<dbReference type="EMBL" id="CP111025">
    <property type="protein sequence ID" value="WAR25554.1"/>
    <property type="molecule type" value="Genomic_DNA"/>
</dbReference>
<evidence type="ECO:0000256" key="5">
    <source>
        <dbReference type="PROSITE-ProRule" id="PRU10141"/>
    </source>
</evidence>
<keyword evidence="2" id="KW-0723">Serine/threonine-protein kinase</keyword>
<dbReference type="InterPro" id="IPR000719">
    <property type="entry name" value="Prot_kinase_dom"/>
</dbReference>
<dbReference type="InterPro" id="IPR008271">
    <property type="entry name" value="Ser/Thr_kinase_AS"/>
</dbReference>
<sequence>MTTNLMVMKEPSKGLKKAIEDDQNHKMKLVAKYEGVHKLYNDLPANYKRDLKQVFAGIEEMFDARKNEIKRSECTILVVGETASGKSSLINLLLGQSLMPTSALGCTATVVEIRTTRDPNKREAVGYYRSQYDNNQKRKSPPIVFDLRSDRGIQQFQAAVADSDEDGYSPYDRIEVTWPFGMLEEGLVIVDTPGIGSGGKMSHYVEKYLAKSYGFIYVVNSANAGGVQKGRYGIMYKMLQNFLRMVVNAAGEEGYSSESTMFVCNRWDMVPDKDRDAVKHDTFDKLNKYFPDLHRSQVHYMSITEAQKAVSLRTSTSEYTTMLDMVEKLLPDSLRSRLNTHYKWLTAVLKRMIYILKVSKVMAAKSMEKNKEEFQQIKVQIERLEQNSKDSINYLKTNIASESDIVARKVVEVLQSRAMAERLFDWRPEELPKEDKKKVAGDALEKIANKIAYEMNIWERDNNIIGGIKEKIIRVCKRDFELMENQIAKIEGALLDGDSRIVKDLHKSIRNPAPVKQVWSKAKVKSMDEDSSTYKGLGGMVASVGTIKAGDKAMKKIFSDYKLKNIPKCVQLMQDAMKAFLDSIFQSKNLQEKVLKFFNRFVKDIDAVAKMIPDFLKADLELMEILKSELSDTQNNLRELFPMLLHESHVLLGQCDSFYVNFIMRFDYDLSDLIWDSRGTPVGSGSFADVYIASIKTPKQGTIPVALKVCRDPLKENTVTDILLEDRTLRELDHPNVVRYYGATYRFRNPNLQKEMQWIMIMEVCKYTMKQKFVDPQRSNPGKCVACSPSQVDNMVAMADVALQLCRGVDYLHQKGFVHRDLKLENILVTEKNIVKLTDVGLTKQATDIAQSLVGSPVYMAPEVLLQPSLKTSTKTKVNLHVLSKVILNSASKVVYKCVSPVCILVNLLFSVKQSQNYNHKADVYSLGIIFWEMWYGQDAADYIQQQLFTTLEKAIKDGLRPSLKLSTKPPEPWIELIERSWAYNPEDRPSVSTHIKFFEGFIHDSRRM</sequence>
<gene>
    <name evidence="7" type="ORF">MAR_011258</name>
</gene>
<dbReference type="PANTHER" id="PTHR26392">
    <property type="entry name" value="MITOGEN-ACTIVATED PROTEIN KINASE KINASE KINASE 7-RELATED"/>
    <property type="match status" value="1"/>
</dbReference>
<dbReference type="InterPro" id="IPR017441">
    <property type="entry name" value="Protein_kinase_ATP_BS"/>
</dbReference>
<dbReference type="Gene3D" id="1.10.510.10">
    <property type="entry name" value="Transferase(Phosphotransferase) domain 1"/>
    <property type="match status" value="2"/>
</dbReference>
<dbReference type="SUPFAM" id="SSF52540">
    <property type="entry name" value="P-loop containing nucleoside triphosphate hydrolases"/>
    <property type="match status" value="1"/>
</dbReference>
<reference evidence="7" key="1">
    <citation type="submission" date="2022-11" db="EMBL/GenBank/DDBJ databases">
        <title>Centuries of genome instability and evolution in soft-shell clam transmissible cancer (bioRxiv).</title>
        <authorList>
            <person name="Hart S.F.M."/>
            <person name="Yonemitsu M.A."/>
            <person name="Giersch R.M."/>
            <person name="Beal B.F."/>
            <person name="Arriagada G."/>
            <person name="Davis B.W."/>
            <person name="Ostrander E.A."/>
            <person name="Goff S.P."/>
            <person name="Metzger M.J."/>
        </authorList>
    </citation>
    <scope>NUCLEOTIDE SEQUENCE</scope>
    <source>
        <strain evidence="7">MELC-2E11</strain>
        <tissue evidence="7">Siphon/mantle</tissue>
    </source>
</reference>
<organism evidence="7 8">
    <name type="scientific">Mya arenaria</name>
    <name type="common">Soft-shell clam</name>
    <dbReference type="NCBI Taxonomy" id="6604"/>
    <lineage>
        <taxon>Eukaryota</taxon>
        <taxon>Metazoa</taxon>
        <taxon>Spiralia</taxon>
        <taxon>Lophotrochozoa</taxon>
        <taxon>Mollusca</taxon>
        <taxon>Bivalvia</taxon>
        <taxon>Autobranchia</taxon>
        <taxon>Heteroconchia</taxon>
        <taxon>Euheterodonta</taxon>
        <taxon>Imparidentia</taxon>
        <taxon>Neoheterodontei</taxon>
        <taxon>Myida</taxon>
        <taxon>Myoidea</taxon>
        <taxon>Myidae</taxon>
        <taxon>Mya</taxon>
    </lineage>
</organism>
<protein>
    <submittedName>
        <fullName evidence="7">STY46-like protein</fullName>
    </submittedName>
</protein>
<feature type="binding site" evidence="5">
    <location>
        <position position="708"/>
    </location>
    <ligand>
        <name>ATP</name>
        <dbReference type="ChEBI" id="CHEBI:30616"/>
    </ligand>
</feature>
<dbReference type="SMART" id="SM00220">
    <property type="entry name" value="S_TKc"/>
    <property type="match status" value="1"/>
</dbReference>
<dbReference type="InterPro" id="IPR045063">
    <property type="entry name" value="Dynamin_N"/>
</dbReference>
<dbReference type="SUPFAM" id="SSF56112">
    <property type="entry name" value="Protein kinase-like (PK-like)"/>
    <property type="match status" value="1"/>
</dbReference>
<evidence type="ECO:0000256" key="4">
    <source>
        <dbReference type="ARBA" id="ARBA00022840"/>
    </source>
</evidence>
<evidence type="ECO:0000313" key="8">
    <source>
        <dbReference type="Proteomes" id="UP001164746"/>
    </source>
</evidence>
<dbReference type="InterPro" id="IPR001245">
    <property type="entry name" value="Ser-Thr/Tyr_kinase_cat_dom"/>
</dbReference>
<dbReference type="Proteomes" id="UP001164746">
    <property type="component" value="Chromosome 14"/>
</dbReference>
<proteinExistence type="inferred from homology"/>
<feature type="domain" description="Protein kinase" evidence="6">
    <location>
        <begin position="676"/>
        <end position="1003"/>
    </location>
</feature>
<dbReference type="InterPro" id="IPR027417">
    <property type="entry name" value="P-loop_NTPase"/>
</dbReference>
<dbReference type="Pfam" id="PF07714">
    <property type="entry name" value="PK_Tyr_Ser-Thr"/>
    <property type="match status" value="2"/>
</dbReference>
<dbReference type="PROSITE" id="PS50011">
    <property type="entry name" value="PROTEIN_KINASE_DOM"/>
    <property type="match status" value="1"/>
</dbReference>
<evidence type="ECO:0000256" key="2">
    <source>
        <dbReference type="ARBA" id="ARBA00022527"/>
    </source>
</evidence>
<dbReference type="InterPro" id="IPR011009">
    <property type="entry name" value="Kinase-like_dom_sf"/>
</dbReference>